<dbReference type="RefSeq" id="XP_056480599.1">
    <property type="nucleotide sequence ID" value="XM_056613375.1"/>
</dbReference>
<reference evidence="2" key="2">
    <citation type="journal article" date="2023" name="IMA Fungus">
        <title>Comparative genomic study of the Penicillium genus elucidates a diverse pangenome and 15 lateral gene transfer events.</title>
        <authorList>
            <person name="Petersen C."/>
            <person name="Sorensen T."/>
            <person name="Nielsen M.R."/>
            <person name="Sondergaard T.E."/>
            <person name="Sorensen J.L."/>
            <person name="Fitzpatrick D.A."/>
            <person name="Frisvad J.C."/>
            <person name="Nielsen K.L."/>
        </authorList>
    </citation>
    <scope>NUCLEOTIDE SEQUENCE</scope>
    <source>
        <strain evidence="2">IBT 30761</strain>
    </source>
</reference>
<dbReference type="EMBL" id="JAPQKI010000001">
    <property type="protein sequence ID" value="KAJ5112826.1"/>
    <property type="molecule type" value="Genomic_DNA"/>
</dbReference>
<evidence type="ECO:0000313" key="2">
    <source>
        <dbReference type="EMBL" id="KAJ5112826.1"/>
    </source>
</evidence>
<dbReference type="GeneID" id="81352354"/>
<feature type="region of interest" description="Disordered" evidence="1">
    <location>
        <begin position="1"/>
        <end position="24"/>
    </location>
</feature>
<feature type="region of interest" description="Disordered" evidence="1">
    <location>
        <begin position="71"/>
        <end position="91"/>
    </location>
</feature>
<proteinExistence type="predicted"/>
<keyword evidence="3" id="KW-1185">Reference proteome</keyword>
<evidence type="ECO:0000313" key="3">
    <source>
        <dbReference type="Proteomes" id="UP001149074"/>
    </source>
</evidence>
<evidence type="ECO:0000256" key="1">
    <source>
        <dbReference type="SAM" id="MobiDB-lite"/>
    </source>
</evidence>
<comment type="caution">
    <text evidence="2">The sequence shown here is derived from an EMBL/GenBank/DDBJ whole genome shotgun (WGS) entry which is preliminary data.</text>
</comment>
<name>A0A9W9G637_9EURO</name>
<gene>
    <name evidence="2" type="ORF">N7532_000871</name>
</gene>
<dbReference type="Proteomes" id="UP001149074">
    <property type="component" value="Unassembled WGS sequence"/>
</dbReference>
<accession>A0A9W9G637</accession>
<dbReference type="AlphaFoldDB" id="A0A9W9G637"/>
<reference evidence="2" key="1">
    <citation type="submission" date="2022-11" db="EMBL/GenBank/DDBJ databases">
        <authorList>
            <person name="Petersen C."/>
        </authorList>
    </citation>
    <scope>NUCLEOTIDE SEQUENCE</scope>
    <source>
        <strain evidence="2">IBT 30761</strain>
    </source>
</reference>
<sequence length="91" mass="9640">MRKPARPGLAQTPSFPTSHGRRHMCTPTGPLLSVLIVTGKFADDNVPGDLQDLIIAESGANDGLGHTFSPFRSTSSSTWAQTPRMAVPALP</sequence>
<organism evidence="2 3">
    <name type="scientific">Penicillium argentinense</name>
    <dbReference type="NCBI Taxonomy" id="1131581"/>
    <lineage>
        <taxon>Eukaryota</taxon>
        <taxon>Fungi</taxon>
        <taxon>Dikarya</taxon>
        <taxon>Ascomycota</taxon>
        <taxon>Pezizomycotina</taxon>
        <taxon>Eurotiomycetes</taxon>
        <taxon>Eurotiomycetidae</taxon>
        <taxon>Eurotiales</taxon>
        <taxon>Aspergillaceae</taxon>
        <taxon>Penicillium</taxon>
    </lineage>
</organism>
<dbReference type="OrthoDB" id="5566407at2759"/>
<protein>
    <submittedName>
        <fullName evidence="2">Na/H antiporter</fullName>
    </submittedName>
</protein>